<feature type="region of interest" description="Disordered" evidence="1">
    <location>
        <begin position="82"/>
        <end position="176"/>
    </location>
</feature>
<evidence type="ECO:0000313" key="2">
    <source>
        <dbReference type="EMBL" id="TNN39790.1"/>
    </source>
</evidence>
<gene>
    <name evidence="2" type="ORF">EYF80_050035</name>
</gene>
<sequence length="176" mass="18604">MDNKNTEVTLGNFPPDESQQAAERGADRHVRSPRRAPDPNPNDTPTRRVTRAASSSALNSHAVLQRQKIISATWKYEAVRSAAAERKRRSSSPERHEMIELMAPPTNRGARVLPSDGDRMSAAAGTVRRSPRDAAGPRGAGLGAAAGSAPSSVIVPPAINRSSGGGDPATHDLFPS</sequence>
<proteinExistence type="predicted"/>
<dbReference type="EMBL" id="SRLO01001248">
    <property type="protein sequence ID" value="TNN39790.1"/>
    <property type="molecule type" value="Genomic_DNA"/>
</dbReference>
<keyword evidence="3" id="KW-1185">Reference proteome</keyword>
<evidence type="ECO:0000256" key="1">
    <source>
        <dbReference type="SAM" id="MobiDB-lite"/>
    </source>
</evidence>
<dbReference type="AlphaFoldDB" id="A0A4Z2FFX1"/>
<protein>
    <submittedName>
        <fullName evidence="2">Uncharacterized protein</fullName>
    </submittedName>
</protein>
<evidence type="ECO:0000313" key="3">
    <source>
        <dbReference type="Proteomes" id="UP000314294"/>
    </source>
</evidence>
<feature type="region of interest" description="Disordered" evidence="1">
    <location>
        <begin position="1"/>
        <end position="62"/>
    </location>
</feature>
<organism evidence="2 3">
    <name type="scientific">Liparis tanakae</name>
    <name type="common">Tanaka's snailfish</name>
    <dbReference type="NCBI Taxonomy" id="230148"/>
    <lineage>
        <taxon>Eukaryota</taxon>
        <taxon>Metazoa</taxon>
        <taxon>Chordata</taxon>
        <taxon>Craniata</taxon>
        <taxon>Vertebrata</taxon>
        <taxon>Euteleostomi</taxon>
        <taxon>Actinopterygii</taxon>
        <taxon>Neopterygii</taxon>
        <taxon>Teleostei</taxon>
        <taxon>Neoteleostei</taxon>
        <taxon>Acanthomorphata</taxon>
        <taxon>Eupercaria</taxon>
        <taxon>Perciformes</taxon>
        <taxon>Cottioidei</taxon>
        <taxon>Cottales</taxon>
        <taxon>Liparidae</taxon>
        <taxon>Liparis</taxon>
    </lineage>
</organism>
<dbReference type="Proteomes" id="UP000314294">
    <property type="component" value="Unassembled WGS sequence"/>
</dbReference>
<name>A0A4Z2FFX1_9TELE</name>
<comment type="caution">
    <text evidence="2">The sequence shown here is derived from an EMBL/GenBank/DDBJ whole genome shotgun (WGS) entry which is preliminary data.</text>
</comment>
<feature type="compositionally biased region" description="Low complexity" evidence="1">
    <location>
        <begin position="145"/>
        <end position="158"/>
    </location>
</feature>
<accession>A0A4Z2FFX1</accession>
<reference evidence="2 3" key="1">
    <citation type="submission" date="2019-03" db="EMBL/GenBank/DDBJ databases">
        <title>First draft genome of Liparis tanakae, snailfish: a comprehensive survey of snailfish specific genes.</title>
        <authorList>
            <person name="Kim W."/>
            <person name="Song I."/>
            <person name="Jeong J.-H."/>
            <person name="Kim D."/>
            <person name="Kim S."/>
            <person name="Ryu S."/>
            <person name="Song J.Y."/>
            <person name="Lee S.K."/>
        </authorList>
    </citation>
    <scope>NUCLEOTIDE SEQUENCE [LARGE SCALE GENOMIC DNA]</scope>
    <source>
        <tissue evidence="2">Muscle</tissue>
    </source>
</reference>